<feature type="signal peptide" evidence="2">
    <location>
        <begin position="1"/>
        <end position="23"/>
    </location>
</feature>
<dbReference type="EMBL" id="WIXJ01000001">
    <property type="protein sequence ID" value="MQY50448.1"/>
    <property type="molecule type" value="Genomic_DNA"/>
</dbReference>
<proteinExistence type="predicted"/>
<feature type="chain" id="PRO_5026736322" description="DUF4398 domain-containing protein" evidence="2">
    <location>
        <begin position="24"/>
        <end position="204"/>
    </location>
</feature>
<sequence>MMTHPIKLIVIAFCVVQGAGAMAQTLSRDEYRAGRDALAADYKAAKAHCASLSGNANDICRAEAAGKAKIARAELDLRDNPSRQARYTLGVARAEAAYGVAQQRCDDRAGNARDVCVKEAKAARITARAEARAQLTTGDANDLADEKAATAHQEASSTANQARREANIDKREAQYSVAREKCDVYAGEAKQHCLERAKAALGQP</sequence>
<dbReference type="AlphaFoldDB" id="A0A6L5JW84"/>
<dbReference type="Proteomes" id="UP000480275">
    <property type="component" value="Unassembled WGS sequence"/>
</dbReference>
<protein>
    <recommendedName>
        <fullName evidence="5">DUF4398 domain-containing protein</fullName>
    </recommendedName>
</protein>
<reference evidence="3 4" key="1">
    <citation type="submission" date="2019-10" db="EMBL/GenBank/DDBJ databases">
        <title>Whole-genome sequence of the purple nonsulfur photosynthetic bacterium Rhodocyclus tenuis.</title>
        <authorList>
            <person name="Kyndt J.A."/>
            <person name="Meyer T.E."/>
        </authorList>
    </citation>
    <scope>NUCLEOTIDE SEQUENCE [LARGE SCALE GENOMIC DNA]</scope>
    <source>
        <strain evidence="3 4">DSM 110</strain>
    </source>
</reference>
<evidence type="ECO:0008006" key="5">
    <source>
        <dbReference type="Google" id="ProtNLM"/>
    </source>
</evidence>
<name>A0A6L5JW84_RHOTE</name>
<comment type="caution">
    <text evidence="3">The sequence shown here is derived from an EMBL/GenBank/DDBJ whole genome shotgun (WGS) entry which is preliminary data.</text>
</comment>
<feature type="region of interest" description="Disordered" evidence="1">
    <location>
        <begin position="151"/>
        <end position="172"/>
    </location>
</feature>
<dbReference type="OrthoDB" id="5769605at2"/>
<evidence type="ECO:0000256" key="1">
    <source>
        <dbReference type="SAM" id="MobiDB-lite"/>
    </source>
</evidence>
<keyword evidence="2" id="KW-0732">Signal</keyword>
<evidence type="ECO:0000313" key="3">
    <source>
        <dbReference type="EMBL" id="MQY50448.1"/>
    </source>
</evidence>
<evidence type="ECO:0000313" key="4">
    <source>
        <dbReference type="Proteomes" id="UP000480275"/>
    </source>
</evidence>
<gene>
    <name evidence="3" type="ORF">GHK24_01445</name>
</gene>
<evidence type="ECO:0000256" key="2">
    <source>
        <dbReference type="SAM" id="SignalP"/>
    </source>
</evidence>
<accession>A0A6L5JW84</accession>
<feature type="compositionally biased region" description="Basic and acidic residues" evidence="1">
    <location>
        <begin position="162"/>
        <end position="172"/>
    </location>
</feature>
<organism evidence="3 4">
    <name type="scientific">Rhodocyclus tenuis</name>
    <name type="common">Rhodospirillum tenue</name>
    <dbReference type="NCBI Taxonomy" id="1066"/>
    <lineage>
        <taxon>Bacteria</taxon>
        <taxon>Pseudomonadati</taxon>
        <taxon>Pseudomonadota</taxon>
        <taxon>Betaproteobacteria</taxon>
        <taxon>Rhodocyclales</taxon>
        <taxon>Rhodocyclaceae</taxon>
        <taxon>Rhodocyclus</taxon>
    </lineage>
</organism>